<dbReference type="PANTHER" id="PTHR19353">
    <property type="entry name" value="FATTY ACID DESATURASE 2"/>
    <property type="match status" value="1"/>
</dbReference>
<comment type="caution">
    <text evidence="3">The sequence shown here is derived from an EMBL/GenBank/DDBJ whole genome shotgun (WGS) entry which is preliminary data.</text>
</comment>
<evidence type="ECO:0000313" key="4">
    <source>
        <dbReference type="Proteomes" id="UP000027284"/>
    </source>
</evidence>
<feature type="transmembrane region" description="Helical" evidence="1">
    <location>
        <begin position="187"/>
        <end position="208"/>
    </location>
</feature>
<feature type="domain" description="Fatty acid desaturase" evidence="2">
    <location>
        <begin position="65"/>
        <end position="297"/>
    </location>
</feature>
<keyword evidence="1" id="KW-1133">Transmembrane helix</keyword>
<dbReference type="GO" id="GO:0008610">
    <property type="term" value="P:lipid biosynthetic process"/>
    <property type="evidence" value="ECO:0007669"/>
    <property type="project" value="UniProtKB-ARBA"/>
</dbReference>
<dbReference type="AlphaFoldDB" id="A0A062XMI7"/>
<dbReference type="Proteomes" id="UP000027284">
    <property type="component" value="Unassembled WGS sequence"/>
</dbReference>
<evidence type="ECO:0000256" key="1">
    <source>
        <dbReference type="SAM" id="Phobius"/>
    </source>
</evidence>
<dbReference type="Pfam" id="PF00487">
    <property type="entry name" value="FA_desaturase"/>
    <property type="match status" value="1"/>
</dbReference>
<dbReference type="InterPro" id="IPR005804">
    <property type="entry name" value="FA_desaturase_dom"/>
</dbReference>
<feature type="transmembrane region" description="Helical" evidence="1">
    <location>
        <begin position="36"/>
        <end position="57"/>
    </location>
</feature>
<dbReference type="GO" id="GO:0016020">
    <property type="term" value="C:membrane"/>
    <property type="evidence" value="ECO:0007669"/>
    <property type="project" value="TreeGrafter"/>
</dbReference>
<keyword evidence="1" id="KW-0472">Membrane</keyword>
<dbReference type="STRING" id="1312852.EG19_02880"/>
<feature type="transmembrane region" description="Helical" evidence="1">
    <location>
        <begin position="214"/>
        <end position="231"/>
    </location>
</feature>
<sequence length="325" mass="37637">MEQKGFWQKAASGLIRQLTEELGRERLRKLQTKKPLKHGGLALGWLGSGVLGLVLAVQGVQPALWPFGIALLGLFAFNGTVLLHEVLHGLVFPRRRPRVERLLALLYSAPCGISPSQFTRWHLDHHAELGDPESDPKRHHLSPKRNSRLVKLAYWTPALFFIYFRAARREAQRYDRGLRRRILWERLGFTAGHLALAFALVSLSGWGLWLRVHALPLFVAFPVWFALNRLGQHYAIDPKDPAQWGTLMVRSPYLWDLLFLFSNYHLEHHYLPAVPAYNLPKLRQALEPFFARRGIRPRTYRSLLYDWFVRNCPPHANWEEEMLVG</sequence>
<name>A0A062XMI7_9BACT</name>
<organism evidence="3 4">
    <name type="scientific">Thermoanaerobaculum aquaticum</name>
    <dbReference type="NCBI Taxonomy" id="1312852"/>
    <lineage>
        <taxon>Bacteria</taxon>
        <taxon>Pseudomonadati</taxon>
        <taxon>Acidobacteriota</taxon>
        <taxon>Thermoanaerobaculia</taxon>
        <taxon>Thermoanaerobaculales</taxon>
        <taxon>Thermoanaerobaculaceae</taxon>
        <taxon>Thermoanaerobaculum</taxon>
    </lineage>
</organism>
<protein>
    <recommendedName>
        <fullName evidence="2">Fatty acid desaturase domain-containing protein</fullName>
    </recommendedName>
</protein>
<dbReference type="EMBL" id="JMFG01000017">
    <property type="protein sequence ID" value="KDA53777.1"/>
    <property type="molecule type" value="Genomic_DNA"/>
</dbReference>
<dbReference type="InterPro" id="IPR012171">
    <property type="entry name" value="Fatty_acid_desaturase"/>
</dbReference>
<dbReference type="PANTHER" id="PTHR19353:SF19">
    <property type="entry name" value="DELTA(5) FATTY ACID DESATURASE C-RELATED"/>
    <property type="match status" value="1"/>
</dbReference>
<dbReference type="RefSeq" id="WP_038049048.1">
    <property type="nucleotide sequence ID" value="NZ_JMFG01000017.1"/>
</dbReference>
<dbReference type="GO" id="GO:0016717">
    <property type="term" value="F:oxidoreductase activity, acting on paired donors, with oxidation of a pair of donors resulting in the reduction of molecular oxygen to two molecules of water"/>
    <property type="evidence" value="ECO:0007669"/>
    <property type="project" value="TreeGrafter"/>
</dbReference>
<accession>A0A062XMI7</accession>
<keyword evidence="1" id="KW-0812">Transmembrane</keyword>
<gene>
    <name evidence="3" type="ORF">EG19_02880</name>
</gene>
<proteinExistence type="predicted"/>
<evidence type="ECO:0000259" key="2">
    <source>
        <dbReference type="Pfam" id="PF00487"/>
    </source>
</evidence>
<reference evidence="3 4" key="1">
    <citation type="submission" date="2014-04" db="EMBL/GenBank/DDBJ databases">
        <title>The Genome Sequence of Thermoanaerobaculum aquaticum MP-01, The First Cultivated Group 23 Acidobacterium.</title>
        <authorList>
            <person name="Stamps B.W."/>
            <person name="Losey N.A."/>
            <person name="Lawson P.A."/>
            <person name="Stevenson B.S."/>
        </authorList>
    </citation>
    <scope>NUCLEOTIDE SEQUENCE [LARGE SCALE GENOMIC DNA]</scope>
    <source>
        <strain evidence="3 4">MP-01</strain>
    </source>
</reference>
<dbReference type="OrthoDB" id="9792534at2"/>
<evidence type="ECO:0000313" key="3">
    <source>
        <dbReference type="EMBL" id="KDA53777.1"/>
    </source>
</evidence>
<feature type="transmembrane region" description="Helical" evidence="1">
    <location>
        <begin position="63"/>
        <end position="83"/>
    </location>
</feature>
<keyword evidence="4" id="KW-1185">Reference proteome</keyword>